<evidence type="ECO:0000313" key="3">
    <source>
        <dbReference type="Proteomes" id="UP001479290"/>
    </source>
</evidence>
<dbReference type="AlphaFoldDB" id="A0AAW2AQK6"/>
<comment type="caution">
    <text evidence="2">The sequence shown here is derived from an EMBL/GenBank/DDBJ whole genome shotgun (WGS) entry which is preliminary data.</text>
</comment>
<keyword evidence="3" id="KW-1185">Reference proteome</keyword>
<protein>
    <submittedName>
        <fullName evidence="2">Uncharacterized protein</fullName>
    </submittedName>
</protein>
<evidence type="ECO:0000313" key="2">
    <source>
        <dbReference type="EMBL" id="KAK9975373.1"/>
    </source>
</evidence>
<evidence type="ECO:0000256" key="1">
    <source>
        <dbReference type="SAM" id="MobiDB-lite"/>
    </source>
</evidence>
<accession>A0AAW2AQK6</accession>
<dbReference type="EMBL" id="JAWDJR010000005">
    <property type="protein sequence ID" value="KAK9975373.1"/>
    <property type="molecule type" value="Genomic_DNA"/>
</dbReference>
<feature type="region of interest" description="Disordered" evidence="1">
    <location>
        <begin position="26"/>
        <end position="93"/>
    </location>
</feature>
<name>A0AAW2AQK6_CULAL</name>
<sequence>PRSKSCVHLLSGVKEGNLALFRSCSLSRSESSHPMKKKKKQESETPPLSSSPTEEEASKGDPLEQDLPEPGSSDEGSEKCSTSRCSEDNMDDL</sequence>
<organism evidence="2 3">
    <name type="scientific">Culter alburnus</name>
    <name type="common">Topmouth culter</name>
    <dbReference type="NCBI Taxonomy" id="194366"/>
    <lineage>
        <taxon>Eukaryota</taxon>
        <taxon>Metazoa</taxon>
        <taxon>Chordata</taxon>
        <taxon>Craniata</taxon>
        <taxon>Vertebrata</taxon>
        <taxon>Euteleostomi</taxon>
        <taxon>Actinopterygii</taxon>
        <taxon>Neopterygii</taxon>
        <taxon>Teleostei</taxon>
        <taxon>Ostariophysi</taxon>
        <taxon>Cypriniformes</taxon>
        <taxon>Xenocyprididae</taxon>
        <taxon>Xenocypridinae</taxon>
        <taxon>Culter</taxon>
    </lineage>
</organism>
<gene>
    <name evidence="2" type="ORF">ABG768_023422</name>
</gene>
<feature type="non-terminal residue" evidence="2">
    <location>
        <position position="1"/>
    </location>
</feature>
<reference evidence="2 3" key="1">
    <citation type="submission" date="2024-05" db="EMBL/GenBank/DDBJ databases">
        <title>A high-quality chromosomal-level genome assembly of Topmouth culter (Culter alburnus).</title>
        <authorList>
            <person name="Zhao H."/>
        </authorList>
    </citation>
    <scope>NUCLEOTIDE SEQUENCE [LARGE SCALE GENOMIC DNA]</scope>
    <source>
        <strain evidence="2">CATC2023</strain>
        <tissue evidence="2">Muscle</tissue>
    </source>
</reference>
<feature type="non-terminal residue" evidence="2">
    <location>
        <position position="93"/>
    </location>
</feature>
<proteinExistence type="predicted"/>
<dbReference type="Proteomes" id="UP001479290">
    <property type="component" value="Unassembled WGS sequence"/>
</dbReference>